<evidence type="ECO:0000256" key="1">
    <source>
        <dbReference type="ARBA" id="ARBA00007577"/>
    </source>
</evidence>
<proteinExistence type="inferred from homology"/>
<comment type="caution">
    <text evidence="10">The sequence shown here is derived from an EMBL/GenBank/DDBJ whole genome shotgun (WGS) entry which is preliminary data.</text>
</comment>
<accession>A0A8S0U7B5</accession>
<keyword evidence="7" id="KW-0325">Glycoprotein</keyword>
<dbReference type="Gene3D" id="1.20.1560.10">
    <property type="entry name" value="ABC transporter type 1, transmembrane domain"/>
    <property type="match status" value="1"/>
</dbReference>
<gene>
    <name evidence="10" type="ORF">OLEA9_A046505</name>
</gene>
<evidence type="ECO:0000256" key="7">
    <source>
        <dbReference type="ARBA" id="ARBA00023180"/>
    </source>
</evidence>
<keyword evidence="11" id="KW-1185">Reference proteome</keyword>
<dbReference type="PANTHER" id="PTHR45136">
    <property type="entry name" value="ABC TRANSPORTER DOMAIN-CONTAINING PROTEIN"/>
    <property type="match status" value="1"/>
</dbReference>
<keyword evidence="4" id="KW-0677">Repeat</keyword>
<evidence type="ECO:0000256" key="6">
    <source>
        <dbReference type="ARBA" id="ARBA00023136"/>
    </source>
</evidence>
<dbReference type="Proteomes" id="UP000594638">
    <property type="component" value="Unassembled WGS sequence"/>
</dbReference>
<keyword evidence="5 8" id="KW-1133">Transmembrane helix</keyword>
<feature type="transmembrane region" description="Helical" evidence="8">
    <location>
        <begin position="70"/>
        <end position="94"/>
    </location>
</feature>
<dbReference type="InterPro" id="IPR036640">
    <property type="entry name" value="ABC1_TM_sf"/>
</dbReference>
<dbReference type="PANTHER" id="PTHR45136:SF2">
    <property type="entry name" value="ABC TRANSPORTER DOMAIN-CONTAINING PROTEIN"/>
    <property type="match status" value="1"/>
</dbReference>
<evidence type="ECO:0000259" key="9">
    <source>
        <dbReference type="PROSITE" id="PS50929"/>
    </source>
</evidence>
<keyword evidence="3 8" id="KW-0812">Transmembrane</keyword>
<evidence type="ECO:0000256" key="5">
    <source>
        <dbReference type="ARBA" id="ARBA00022989"/>
    </source>
</evidence>
<dbReference type="InterPro" id="IPR011527">
    <property type="entry name" value="ABC1_TM_dom"/>
</dbReference>
<name>A0A8S0U7B5_OLEEU</name>
<sequence>MTLGLSAVVKKYGDVRSLIICEGVEDVEPRHDGCSSRRLRRRQLKEKGEMAGSRRTSFFIIFRYADWLDILLVLMGTFGAIGDGVLPNCLLIYVSKLFNSLGNSNSKQNQGNFMNGVEKCSLYFVYLGLAVTAVAFMEGYCWSKTSERQVLKIRYKYLEAVLRQEVGFFDSQEATTSEIINSISKEACLIQEVLRASMVDDRMVEEGDGSPAKKAGTATISVEKCLMIGLFFGLGGRAGFFFIV</sequence>
<dbReference type="OrthoDB" id="6500128at2759"/>
<evidence type="ECO:0000256" key="4">
    <source>
        <dbReference type="ARBA" id="ARBA00022737"/>
    </source>
</evidence>
<organism evidence="10 11">
    <name type="scientific">Olea europaea subsp. europaea</name>
    <dbReference type="NCBI Taxonomy" id="158383"/>
    <lineage>
        <taxon>Eukaryota</taxon>
        <taxon>Viridiplantae</taxon>
        <taxon>Streptophyta</taxon>
        <taxon>Embryophyta</taxon>
        <taxon>Tracheophyta</taxon>
        <taxon>Spermatophyta</taxon>
        <taxon>Magnoliopsida</taxon>
        <taxon>eudicotyledons</taxon>
        <taxon>Gunneridae</taxon>
        <taxon>Pentapetalae</taxon>
        <taxon>asterids</taxon>
        <taxon>lamiids</taxon>
        <taxon>Lamiales</taxon>
        <taxon>Oleaceae</taxon>
        <taxon>Oleeae</taxon>
        <taxon>Olea</taxon>
    </lineage>
</organism>
<dbReference type="GO" id="GO:0005524">
    <property type="term" value="F:ATP binding"/>
    <property type="evidence" value="ECO:0007669"/>
    <property type="project" value="InterPro"/>
</dbReference>
<dbReference type="GO" id="GO:0140359">
    <property type="term" value="F:ABC-type transporter activity"/>
    <property type="evidence" value="ECO:0007669"/>
    <property type="project" value="InterPro"/>
</dbReference>
<feature type="domain" description="ABC transmembrane type-1" evidence="9">
    <location>
        <begin position="74"/>
        <end position="187"/>
    </location>
</feature>
<keyword evidence="6 8" id="KW-0472">Membrane</keyword>
<evidence type="ECO:0000256" key="8">
    <source>
        <dbReference type="SAM" id="Phobius"/>
    </source>
</evidence>
<reference evidence="10 11" key="1">
    <citation type="submission" date="2019-12" db="EMBL/GenBank/DDBJ databases">
        <authorList>
            <person name="Alioto T."/>
            <person name="Alioto T."/>
            <person name="Gomez Garrido J."/>
        </authorList>
    </citation>
    <scope>NUCLEOTIDE SEQUENCE [LARGE SCALE GENOMIC DNA]</scope>
</reference>
<dbReference type="AlphaFoldDB" id="A0A8S0U7B5"/>
<evidence type="ECO:0000313" key="10">
    <source>
        <dbReference type="EMBL" id="CAA3015039.1"/>
    </source>
</evidence>
<dbReference type="Gramene" id="OE9A046505T1">
    <property type="protein sequence ID" value="OE9A046505C1"/>
    <property type="gene ID" value="OE9A046505"/>
</dbReference>
<dbReference type="Pfam" id="PF00664">
    <property type="entry name" value="ABC_membrane"/>
    <property type="match status" value="1"/>
</dbReference>
<evidence type="ECO:0000256" key="2">
    <source>
        <dbReference type="ARBA" id="ARBA00022448"/>
    </source>
</evidence>
<dbReference type="SUPFAM" id="SSF90123">
    <property type="entry name" value="ABC transporter transmembrane region"/>
    <property type="match status" value="1"/>
</dbReference>
<evidence type="ECO:0000313" key="11">
    <source>
        <dbReference type="Proteomes" id="UP000594638"/>
    </source>
</evidence>
<dbReference type="PROSITE" id="PS50929">
    <property type="entry name" value="ABC_TM1F"/>
    <property type="match status" value="1"/>
</dbReference>
<dbReference type="EMBL" id="CACTIH010007521">
    <property type="protein sequence ID" value="CAA3015039.1"/>
    <property type="molecule type" value="Genomic_DNA"/>
</dbReference>
<dbReference type="GO" id="GO:0016020">
    <property type="term" value="C:membrane"/>
    <property type="evidence" value="ECO:0007669"/>
    <property type="project" value="InterPro"/>
</dbReference>
<comment type="similarity">
    <text evidence="1">Belongs to the ABC transporter superfamily. ABCB family. Multidrug resistance exporter (TC 3.A.1.201) subfamily.</text>
</comment>
<feature type="transmembrane region" description="Helical" evidence="8">
    <location>
        <begin position="123"/>
        <end position="142"/>
    </location>
</feature>
<protein>
    <submittedName>
        <fullName evidence="10">ABC transporter B family member 8</fullName>
    </submittedName>
</protein>
<keyword evidence="2" id="KW-0813">Transport</keyword>
<evidence type="ECO:0000256" key="3">
    <source>
        <dbReference type="ARBA" id="ARBA00022692"/>
    </source>
</evidence>